<accession>A0ABQ3N6J4</accession>
<dbReference type="SUPFAM" id="SSF51338">
    <property type="entry name" value="Composite domain of metallo-dependent hydrolases"/>
    <property type="match status" value="1"/>
</dbReference>
<dbReference type="Proteomes" id="UP000637074">
    <property type="component" value="Unassembled WGS sequence"/>
</dbReference>
<dbReference type="Gene3D" id="3.20.20.140">
    <property type="entry name" value="Metal-dependent hydrolases"/>
    <property type="match status" value="1"/>
</dbReference>
<dbReference type="SUPFAM" id="SSF51556">
    <property type="entry name" value="Metallo-dependent hydrolases"/>
    <property type="match status" value="1"/>
</dbReference>
<evidence type="ECO:0000313" key="3">
    <source>
        <dbReference type="Proteomes" id="UP000637074"/>
    </source>
</evidence>
<dbReference type="InterPro" id="IPR032466">
    <property type="entry name" value="Metal_Hydrolase"/>
</dbReference>
<dbReference type="InterPro" id="IPR052349">
    <property type="entry name" value="Metallo-hydrolase_Enzymes"/>
</dbReference>
<dbReference type="Gene3D" id="2.30.40.10">
    <property type="entry name" value="Urease, subunit C, domain 1"/>
    <property type="match status" value="1"/>
</dbReference>
<evidence type="ECO:0000313" key="2">
    <source>
        <dbReference type="EMBL" id="GHI00551.1"/>
    </source>
</evidence>
<dbReference type="InterPro" id="IPR013108">
    <property type="entry name" value="Amidohydro_3"/>
</dbReference>
<dbReference type="EMBL" id="BNDS01000024">
    <property type="protein sequence ID" value="GHI00551.1"/>
    <property type="molecule type" value="Genomic_DNA"/>
</dbReference>
<dbReference type="PANTHER" id="PTHR32027">
    <property type="entry name" value="CYTOSINE DEAMINASE"/>
    <property type="match status" value="1"/>
</dbReference>
<name>A0ABQ3N6J4_9BACI</name>
<feature type="domain" description="Amidohydrolase 3" evidence="1">
    <location>
        <begin position="171"/>
        <end position="402"/>
    </location>
</feature>
<protein>
    <submittedName>
        <fullName evidence="2">Deaminase</fullName>
    </submittedName>
</protein>
<reference evidence="2 3" key="1">
    <citation type="journal article" date="2022" name="Int. J. Syst. Evol. Microbiol.">
        <title>Neobacillus kokaensis sp. nov., isolated from soil.</title>
        <authorList>
            <person name="Yuki K."/>
            <person name="Matsubara H."/>
            <person name="Yamaguchi S."/>
        </authorList>
    </citation>
    <scope>NUCLEOTIDE SEQUENCE [LARGE SCALE GENOMIC DNA]</scope>
    <source>
        <strain evidence="2 3">LOB 377</strain>
    </source>
</reference>
<dbReference type="CDD" id="cd01293">
    <property type="entry name" value="Bact_CD"/>
    <property type="match status" value="1"/>
</dbReference>
<comment type="caution">
    <text evidence="2">The sequence shown here is derived from an EMBL/GenBank/DDBJ whole genome shotgun (WGS) entry which is preliminary data.</text>
</comment>
<dbReference type="NCBIfam" id="NF005312">
    <property type="entry name" value="PRK06846.1"/>
    <property type="match status" value="1"/>
</dbReference>
<dbReference type="InterPro" id="IPR011059">
    <property type="entry name" value="Metal-dep_hydrolase_composite"/>
</dbReference>
<evidence type="ECO:0000259" key="1">
    <source>
        <dbReference type="Pfam" id="PF07969"/>
    </source>
</evidence>
<gene>
    <name evidence="2" type="ORF">AM1BK_40930</name>
</gene>
<sequence>MDFQYWLTNVRLDCGYEYENNGIIRTKTEISHLLIDNGIITKVINADGPLITNLPQYNATNLLALPGFIEKHNHLDKTYMGMAWKSCAPDKKLLDRLTFEAQEAPELAKTLKTRAKEMLEVIVESGVTHIRTHVNIDTYSGLKNLECVRETLQTFSDKLTFEIVAFPQQGLLRSQAGALMKKAMKEGANLVGGLDPGGIDLNIEASLQQMMEIAVEADADIDIHLHDPGQLGLFTIKRLAALTEETGWNGRVTISHAHALADVSLQEVSEAAEILSALEISIASAVPIHRPAIPIPLLHDKGVSIGLGCDGFYDSWSPFGNGDILEKAGRLAERFRLVDEKSLTQALGFITGGKTTLDQTGKRLWPAIGDKANLVLVDASCSAEAVARRANRHVVIHNGKMVCGQLGLTGSYSDLVK</sequence>
<dbReference type="Pfam" id="PF07969">
    <property type="entry name" value="Amidohydro_3"/>
    <property type="match status" value="1"/>
</dbReference>
<organism evidence="2 3">
    <name type="scientific">Neobacillus kokaensis</name>
    <dbReference type="NCBI Taxonomy" id="2759023"/>
    <lineage>
        <taxon>Bacteria</taxon>
        <taxon>Bacillati</taxon>
        <taxon>Bacillota</taxon>
        <taxon>Bacilli</taxon>
        <taxon>Bacillales</taxon>
        <taxon>Bacillaceae</taxon>
        <taxon>Neobacillus</taxon>
    </lineage>
</organism>
<keyword evidence="3" id="KW-1185">Reference proteome</keyword>
<dbReference type="RefSeq" id="WP_191276048.1">
    <property type="nucleotide sequence ID" value="NZ_BNDS01000024.1"/>
</dbReference>
<proteinExistence type="predicted"/>
<dbReference type="PANTHER" id="PTHR32027:SF9">
    <property type="entry name" value="BLL3847 PROTEIN"/>
    <property type="match status" value="1"/>
</dbReference>